<evidence type="ECO:0000256" key="4">
    <source>
        <dbReference type="ARBA" id="ARBA00012783"/>
    </source>
</evidence>
<evidence type="ECO:0000256" key="11">
    <source>
        <dbReference type="ARBA" id="ARBA00049558"/>
    </source>
</evidence>
<evidence type="ECO:0000256" key="13">
    <source>
        <dbReference type="PIRSR" id="PIRSR606262-2"/>
    </source>
</evidence>
<evidence type="ECO:0000256" key="7">
    <source>
        <dbReference type="ARBA" id="ARBA00022801"/>
    </source>
</evidence>
<dbReference type="EMBL" id="DVLF01000071">
    <property type="protein sequence ID" value="HIT49816.1"/>
    <property type="molecule type" value="Genomic_DNA"/>
</dbReference>
<keyword evidence="8 14" id="KW-0862">Zinc</keyword>
<dbReference type="InterPro" id="IPR050202">
    <property type="entry name" value="Cyt/Deoxycyt_deaminase"/>
</dbReference>
<feature type="active site" description="Proton donor" evidence="12">
    <location>
        <position position="57"/>
    </location>
</feature>
<evidence type="ECO:0000256" key="2">
    <source>
        <dbReference type="ARBA" id="ARBA00003949"/>
    </source>
</evidence>
<name>A0A9D1KIR9_9MOLU</name>
<dbReference type="Pfam" id="PF00383">
    <property type="entry name" value="dCMP_cyt_deam_1"/>
    <property type="match status" value="1"/>
</dbReference>
<evidence type="ECO:0000256" key="5">
    <source>
        <dbReference type="ARBA" id="ARBA00018266"/>
    </source>
</evidence>
<evidence type="ECO:0000256" key="1">
    <source>
        <dbReference type="ARBA" id="ARBA00001947"/>
    </source>
</evidence>
<dbReference type="NCBIfam" id="TIGR01354">
    <property type="entry name" value="cyt_deam_tetra"/>
    <property type="match status" value="1"/>
</dbReference>
<comment type="cofactor">
    <cofactor evidence="1 14 15">
        <name>Zn(2+)</name>
        <dbReference type="ChEBI" id="CHEBI:29105"/>
    </cofactor>
</comment>
<dbReference type="InterPro" id="IPR016193">
    <property type="entry name" value="Cytidine_deaminase-like"/>
</dbReference>
<dbReference type="GO" id="GO:0004126">
    <property type="term" value="F:cytidine deaminase activity"/>
    <property type="evidence" value="ECO:0007669"/>
    <property type="project" value="UniProtKB-UniRule"/>
</dbReference>
<evidence type="ECO:0000256" key="12">
    <source>
        <dbReference type="PIRSR" id="PIRSR606262-1"/>
    </source>
</evidence>
<dbReference type="GO" id="GO:0072527">
    <property type="term" value="P:pyrimidine-containing compound metabolic process"/>
    <property type="evidence" value="ECO:0007669"/>
    <property type="project" value="UniProtKB-ARBA"/>
</dbReference>
<comment type="catalytic activity">
    <reaction evidence="10 15">
        <text>2'-deoxycytidine + H2O + H(+) = 2'-deoxyuridine + NH4(+)</text>
        <dbReference type="Rhea" id="RHEA:13433"/>
        <dbReference type="ChEBI" id="CHEBI:15377"/>
        <dbReference type="ChEBI" id="CHEBI:15378"/>
        <dbReference type="ChEBI" id="CHEBI:15698"/>
        <dbReference type="ChEBI" id="CHEBI:16450"/>
        <dbReference type="ChEBI" id="CHEBI:28938"/>
        <dbReference type="EC" id="3.5.4.5"/>
    </reaction>
</comment>
<dbReference type="InterPro" id="IPR006262">
    <property type="entry name" value="Cyt_deam_tetra"/>
</dbReference>
<evidence type="ECO:0000256" key="14">
    <source>
        <dbReference type="PIRSR" id="PIRSR606262-3"/>
    </source>
</evidence>
<accession>A0A9D1KIR9</accession>
<dbReference type="GO" id="GO:0005829">
    <property type="term" value="C:cytosol"/>
    <property type="evidence" value="ECO:0007669"/>
    <property type="project" value="TreeGrafter"/>
</dbReference>
<dbReference type="Proteomes" id="UP000886758">
    <property type="component" value="Unassembled WGS sequence"/>
</dbReference>
<dbReference type="GO" id="GO:0055086">
    <property type="term" value="P:nucleobase-containing small molecule metabolic process"/>
    <property type="evidence" value="ECO:0007669"/>
    <property type="project" value="UniProtKB-ARBA"/>
</dbReference>
<evidence type="ECO:0000256" key="15">
    <source>
        <dbReference type="RuleBase" id="RU364006"/>
    </source>
</evidence>
<evidence type="ECO:0000256" key="9">
    <source>
        <dbReference type="ARBA" id="ARBA00032005"/>
    </source>
</evidence>
<reference evidence="17" key="1">
    <citation type="submission" date="2020-10" db="EMBL/GenBank/DDBJ databases">
        <authorList>
            <person name="Gilroy R."/>
        </authorList>
    </citation>
    <scope>NUCLEOTIDE SEQUENCE</scope>
    <source>
        <strain evidence="17">ChiW17-6978</strain>
    </source>
</reference>
<feature type="binding site" evidence="14">
    <location>
        <position position="90"/>
    </location>
    <ligand>
        <name>Zn(2+)</name>
        <dbReference type="ChEBI" id="CHEBI:29105"/>
        <note>catalytic</note>
    </ligand>
</feature>
<organism evidence="17 18">
    <name type="scientific">Candidatus Pelethenecus faecipullorum</name>
    <dbReference type="NCBI Taxonomy" id="2840900"/>
    <lineage>
        <taxon>Bacteria</taxon>
        <taxon>Bacillati</taxon>
        <taxon>Mycoplasmatota</taxon>
        <taxon>Mollicutes</taxon>
        <taxon>Candidatus Pelethenecus</taxon>
    </lineage>
</organism>
<dbReference type="NCBIfam" id="NF004064">
    <property type="entry name" value="PRK05578.1"/>
    <property type="match status" value="1"/>
</dbReference>
<evidence type="ECO:0000313" key="18">
    <source>
        <dbReference type="Proteomes" id="UP000886758"/>
    </source>
</evidence>
<sequence length="137" mass="15150">MEKEIEQLIDQAIKGRSFAYTPYSKFKVGAAIRLKDGTYITGCNIENISYGLTNCAERTALFKMVSMGYRKDDVDMMAIVANTAEPVSPCGACRQVMAELLASDTKICLANIQKDYRMTSVSELLPDAFEEIENAGK</sequence>
<feature type="binding site" evidence="13">
    <location>
        <begin position="44"/>
        <end position="50"/>
    </location>
    <ligand>
        <name>substrate</name>
    </ligand>
</feature>
<comment type="catalytic activity">
    <reaction evidence="11 15">
        <text>cytidine + H2O + H(+) = uridine + NH4(+)</text>
        <dbReference type="Rhea" id="RHEA:16069"/>
        <dbReference type="ChEBI" id="CHEBI:15377"/>
        <dbReference type="ChEBI" id="CHEBI:15378"/>
        <dbReference type="ChEBI" id="CHEBI:16704"/>
        <dbReference type="ChEBI" id="CHEBI:17562"/>
        <dbReference type="ChEBI" id="CHEBI:28938"/>
        <dbReference type="EC" id="3.5.4.5"/>
    </reaction>
</comment>
<comment type="similarity">
    <text evidence="3 15">Belongs to the cytidine and deoxycytidylate deaminase family.</text>
</comment>
<evidence type="ECO:0000256" key="10">
    <source>
        <dbReference type="ARBA" id="ARBA00049252"/>
    </source>
</evidence>
<feature type="binding site" evidence="14">
    <location>
        <position position="93"/>
    </location>
    <ligand>
        <name>Zn(2+)</name>
        <dbReference type="ChEBI" id="CHEBI:29105"/>
        <note>catalytic</note>
    </ligand>
</feature>
<dbReference type="FunFam" id="3.40.140.10:FF:000008">
    <property type="entry name" value="Cytidine deaminase"/>
    <property type="match status" value="1"/>
</dbReference>
<dbReference type="EC" id="3.5.4.5" evidence="4 15"/>
<dbReference type="GO" id="GO:0008270">
    <property type="term" value="F:zinc ion binding"/>
    <property type="evidence" value="ECO:0007669"/>
    <property type="project" value="UniProtKB-UniRule"/>
</dbReference>
<protein>
    <recommendedName>
        <fullName evidence="5 15">Cytidine deaminase</fullName>
        <ecNumber evidence="4 15">3.5.4.5</ecNumber>
    </recommendedName>
    <alternativeName>
        <fullName evidence="9 15">Cytidine aminohydrolase</fullName>
    </alternativeName>
</protein>
<dbReference type="PROSITE" id="PS00903">
    <property type="entry name" value="CYT_DCMP_DEAMINASES_1"/>
    <property type="match status" value="1"/>
</dbReference>
<evidence type="ECO:0000259" key="16">
    <source>
        <dbReference type="PROSITE" id="PS51747"/>
    </source>
</evidence>
<keyword evidence="7 15" id="KW-0378">Hydrolase</keyword>
<dbReference type="InterPro" id="IPR002125">
    <property type="entry name" value="CMP_dCMP_dom"/>
</dbReference>
<comment type="caution">
    <text evidence="17">The sequence shown here is derived from an EMBL/GenBank/DDBJ whole genome shotgun (WGS) entry which is preliminary data.</text>
</comment>
<proteinExistence type="inferred from homology"/>
<dbReference type="GO" id="GO:0042802">
    <property type="term" value="F:identical protein binding"/>
    <property type="evidence" value="ECO:0007669"/>
    <property type="project" value="UniProtKB-ARBA"/>
</dbReference>
<dbReference type="AlphaFoldDB" id="A0A9D1KIR9"/>
<gene>
    <name evidence="17" type="ORF">IAD46_02195</name>
</gene>
<keyword evidence="6 14" id="KW-0479">Metal-binding</keyword>
<dbReference type="PROSITE" id="PS51747">
    <property type="entry name" value="CYT_DCMP_DEAMINASES_2"/>
    <property type="match status" value="1"/>
</dbReference>
<dbReference type="PANTHER" id="PTHR11644:SF2">
    <property type="entry name" value="CYTIDINE DEAMINASE"/>
    <property type="match status" value="1"/>
</dbReference>
<feature type="binding site" evidence="14">
    <location>
        <position position="55"/>
    </location>
    <ligand>
        <name>Zn(2+)</name>
        <dbReference type="ChEBI" id="CHEBI:29105"/>
        <note>catalytic</note>
    </ligand>
</feature>
<evidence type="ECO:0000313" key="17">
    <source>
        <dbReference type="EMBL" id="HIT49816.1"/>
    </source>
</evidence>
<dbReference type="PANTHER" id="PTHR11644">
    <property type="entry name" value="CYTIDINE DEAMINASE"/>
    <property type="match status" value="1"/>
</dbReference>
<comment type="function">
    <text evidence="2 15">This enzyme scavenges exogenous and endogenous cytidine and 2'-deoxycytidine for UMP synthesis.</text>
</comment>
<evidence type="ECO:0000256" key="8">
    <source>
        <dbReference type="ARBA" id="ARBA00022833"/>
    </source>
</evidence>
<dbReference type="CDD" id="cd01283">
    <property type="entry name" value="cytidine_deaminase"/>
    <property type="match status" value="1"/>
</dbReference>
<dbReference type="SUPFAM" id="SSF53927">
    <property type="entry name" value="Cytidine deaminase-like"/>
    <property type="match status" value="1"/>
</dbReference>
<evidence type="ECO:0000256" key="6">
    <source>
        <dbReference type="ARBA" id="ARBA00022723"/>
    </source>
</evidence>
<evidence type="ECO:0000256" key="3">
    <source>
        <dbReference type="ARBA" id="ARBA00006576"/>
    </source>
</evidence>
<dbReference type="InterPro" id="IPR016192">
    <property type="entry name" value="APOBEC/CMP_deaminase_Zn-bd"/>
</dbReference>
<dbReference type="Gene3D" id="3.40.140.10">
    <property type="entry name" value="Cytidine Deaminase, domain 2"/>
    <property type="match status" value="1"/>
</dbReference>
<feature type="domain" description="CMP/dCMP-type deaminase" evidence="16">
    <location>
        <begin position="3"/>
        <end position="132"/>
    </location>
</feature>
<reference evidence="17" key="2">
    <citation type="journal article" date="2021" name="PeerJ">
        <title>Extensive microbial diversity within the chicken gut microbiome revealed by metagenomics and culture.</title>
        <authorList>
            <person name="Gilroy R."/>
            <person name="Ravi A."/>
            <person name="Getino M."/>
            <person name="Pursley I."/>
            <person name="Horton D.L."/>
            <person name="Alikhan N.F."/>
            <person name="Baker D."/>
            <person name="Gharbi K."/>
            <person name="Hall N."/>
            <person name="Watson M."/>
            <person name="Adriaenssens E.M."/>
            <person name="Foster-Nyarko E."/>
            <person name="Jarju S."/>
            <person name="Secka A."/>
            <person name="Antonio M."/>
            <person name="Oren A."/>
            <person name="Chaudhuri R.R."/>
            <person name="La Ragione R."/>
            <person name="Hildebrand F."/>
            <person name="Pallen M.J."/>
        </authorList>
    </citation>
    <scope>NUCLEOTIDE SEQUENCE</scope>
    <source>
        <strain evidence="17">ChiW17-6978</strain>
    </source>
</reference>